<reference evidence="1 2" key="1">
    <citation type="submission" date="2021-03" db="EMBL/GenBank/DDBJ databases">
        <title>Genomic Encyclopedia of Type Strains, Phase IV (KMG-IV): sequencing the most valuable type-strain genomes for metagenomic binning, comparative biology and taxonomic classification.</title>
        <authorList>
            <person name="Goeker M."/>
        </authorList>
    </citation>
    <scope>NUCLEOTIDE SEQUENCE [LARGE SCALE GENOMIC DNA]</scope>
    <source>
        <strain evidence="1 2">DSM 1289</strain>
    </source>
</reference>
<dbReference type="EMBL" id="JAGGJX010000001">
    <property type="protein sequence ID" value="MBP1854671.1"/>
    <property type="molecule type" value="Genomic_DNA"/>
</dbReference>
<dbReference type="RefSeq" id="WP_209456148.1">
    <property type="nucleotide sequence ID" value="NZ_BAAACS010000012.1"/>
</dbReference>
<evidence type="ECO:0000313" key="2">
    <source>
        <dbReference type="Proteomes" id="UP000767291"/>
    </source>
</evidence>
<protein>
    <submittedName>
        <fullName evidence="1">Nuclear transport factor 2 (NTF2) superfamily protein</fullName>
    </submittedName>
</protein>
<dbReference type="Proteomes" id="UP000767291">
    <property type="component" value="Unassembled WGS sequence"/>
</dbReference>
<evidence type="ECO:0000313" key="1">
    <source>
        <dbReference type="EMBL" id="MBP1854671.1"/>
    </source>
</evidence>
<name>A0ABS4E9P8_9FIRM</name>
<comment type="caution">
    <text evidence="1">The sequence shown here is derived from an EMBL/GenBank/DDBJ whole genome shotgun (WGS) entry which is preliminary data.</text>
</comment>
<keyword evidence="2" id="KW-1185">Reference proteome</keyword>
<gene>
    <name evidence="1" type="ORF">J2Z43_001061</name>
</gene>
<accession>A0ABS4E9P8</accession>
<sequence length="85" mass="9898">MAKYRKKPVEVEAFELGKDEVPNWFREEGNIEIEFDCNGYQNENRMTLNGNTIVTVGEFIIRDAYGEIYSCEAGKFNTTYEKVED</sequence>
<organism evidence="1 2">
    <name type="scientific">Metaclostridioides mangenotii</name>
    <dbReference type="NCBI Taxonomy" id="1540"/>
    <lineage>
        <taxon>Bacteria</taxon>
        <taxon>Bacillati</taxon>
        <taxon>Bacillota</taxon>
        <taxon>Clostridia</taxon>
        <taxon>Peptostreptococcales</taxon>
        <taxon>Peptostreptococcaceae</taxon>
        <taxon>Metaclostridioides</taxon>
    </lineage>
</organism>
<proteinExistence type="predicted"/>